<feature type="domain" description="DEAD-box RNA helicase Q" evidence="15">
    <location>
        <begin position="1"/>
        <end position="29"/>
    </location>
</feature>
<evidence type="ECO:0000259" key="14">
    <source>
        <dbReference type="PROSITE" id="PS51194"/>
    </source>
</evidence>
<dbReference type="InterPro" id="IPR001650">
    <property type="entry name" value="Helicase_C-like"/>
</dbReference>
<dbReference type="InterPro" id="IPR050079">
    <property type="entry name" value="DEAD_box_RNA_helicase"/>
</dbReference>
<evidence type="ECO:0000256" key="4">
    <source>
        <dbReference type="ARBA" id="ARBA00022801"/>
    </source>
</evidence>
<dbReference type="GO" id="GO:0016787">
    <property type="term" value="F:hydrolase activity"/>
    <property type="evidence" value="ECO:0007669"/>
    <property type="project" value="UniProtKB-KW"/>
</dbReference>
<name>A0A1G7VFK2_9FLAO</name>
<keyword evidence="6 11" id="KW-0067">ATP-binding</keyword>
<dbReference type="RefSeq" id="WP_093366110.1">
    <property type="nucleotide sequence ID" value="NZ_FNCW01000003.1"/>
</dbReference>
<dbReference type="AlphaFoldDB" id="A0A1G7VFK2"/>
<evidence type="ECO:0000259" key="15">
    <source>
        <dbReference type="PROSITE" id="PS51195"/>
    </source>
</evidence>
<dbReference type="PROSITE" id="PS51195">
    <property type="entry name" value="Q_MOTIF"/>
    <property type="match status" value="1"/>
</dbReference>
<dbReference type="SUPFAM" id="SSF52540">
    <property type="entry name" value="P-loop containing nucleoside triphosphate hydrolases"/>
    <property type="match status" value="1"/>
</dbReference>
<evidence type="ECO:0000256" key="6">
    <source>
        <dbReference type="ARBA" id="ARBA00022840"/>
    </source>
</evidence>
<keyword evidence="4 11" id="KW-0378">Hydrolase</keyword>
<dbReference type="CDD" id="cd00268">
    <property type="entry name" value="DEADc"/>
    <property type="match status" value="1"/>
</dbReference>
<evidence type="ECO:0000256" key="3">
    <source>
        <dbReference type="ARBA" id="ARBA00022741"/>
    </source>
</evidence>
<dbReference type="GO" id="GO:0003676">
    <property type="term" value="F:nucleic acid binding"/>
    <property type="evidence" value="ECO:0007669"/>
    <property type="project" value="InterPro"/>
</dbReference>
<dbReference type="Pfam" id="PF00271">
    <property type="entry name" value="Helicase_C"/>
    <property type="match status" value="1"/>
</dbReference>
<dbReference type="PROSITE" id="PS51192">
    <property type="entry name" value="HELICASE_ATP_BIND_1"/>
    <property type="match status" value="1"/>
</dbReference>
<dbReference type="FunFam" id="3.40.50.300:FF:000468">
    <property type="entry name" value="ATP-dependent RNA helicase RhlE"/>
    <property type="match status" value="1"/>
</dbReference>
<dbReference type="InterPro" id="IPR014014">
    <property type="entry name" value="RNA_helicase_DEAD_Q_motif"/>
</dbReference>
<dbReference type="PANTHER" id="PTHR47959:SF13">
    <property type="entry name" value="ATP-DEPENDENT RNA HELICASE RHLE"/>
    <property type="match status" value="1"/>
</dbReference>
<evidence type="ECO:0000256" key="1">
    <source>
        <dbReference type="ARBA" id="ARBA00012552"/>
    </source>
</evidence>
<evidence type="ECO:0000313" key="16">
    <source>
        <dbReference type="EMBL" id="SDG58477.1"/>
    </source>
</evidence>
<dbReference type="GO" id="GO:0003724">
    <property type="term" value="F:RNA helicase activity"/>
    <property type="evidence" value="ECO:0007669"/>
    <property type="project" value="UniProtKB-EC"/>
</dbReference>
<dbReference type="EMBL" id="FNCW01000003">
    <property type="protein sequence ID" value="SDG58477.1"/>
    <property type="molecule type" value="Genomic_DNA"/>
</dbReference>
<dbReference type="GO" id="GO:0009266">
    <property type="term" value="P:response to temperature stimulus"/>
    <property type="evidence" value="ECO:0007669"/>
    <property type="project" value="UniProtKB-ARBA"/>
</dbReference>
<evidence type="ECO:0000256" key="2">
    <source>
        <dbReference type="ARBA" id="ARBA00022490"/>
    </source>
</evidence>
<feature type="domain" description="Helicase C-terminal" evidence="14">
    <location>
        <begin position="217"/>
        <end position="382"/>
    </location>
</feature>
<dbReference type="InterPro" id="IPR000629">
    <property type="entry name" value="RNA-helicase_DEAD-box_CS"/>
</dbReference>
<keyword evidence="2" id="KW-0963">Cytoplasm</keyword>
<dbReference type="GO" id="GO:0005524">
    <property type="term" value="F:ATP binding"/>
    <property type="evidence" value="ECO:0007669"/>
    <property type="project" value="UniProtKB-KW"/>
</dbReference>
<dbReference type="InterPro" id="IPR044742">
    <property type="entry name" value="DEAD/DEAH_RhlB"/>
</dbReference>
<keyword evidence="3 11" id="KW-0547">Nucleotide-binding</keyword>
<dbReference type="CDD" id="cd18787">
    <property type="entry name" value="SF2_C_DEAD"/>
    <property type="match status" value="1"/>
</dbReference>
<protein>
    <recommendedName>
        <fullName evidence="9">DEAD-box ATP-dependent RNA helicase RhpA</fullName>
        <ecNumber evidence="1">3.6.4.13</ecNumber>
    </recommendedName>
</protein>
<comment type="similarity">
    <text evidence="7 11">Belongs to the DEAD box helicase family.</text>
</comment>
<dbReference type="InterPro" id="IPR011545">
    <property type="entry name" value="DEAD/DEAH_box_helicase_dom"/>
</dbReference>
<dbReference type="PANTHER" id="PTHR47959">
    <property type="entry name" value="ATP-DEPENDENT RNA HELICASE RHLE-RELATED"/>
    <property type="match status" value="1"/>
</dbReference>
<feature type="region of interest" description="Disordered" evidence="12">
    <location>
        <begin position="373"/>
        <end position="419"/>
    </location>
</feature>
<keyword evidence="5 11" id="KW-0347">Helicase</keyword>
<proteinExistence type="inferred from homology"/>
<evidence type="ECO:0000313" key="17">
    <source>
        <dbReference type="Proteomes" id="UP000199296"/>
    </source>
</evidence>
<evidence type="ECO:0000256" key="7">
    <source>
        <dbReference type="ARBA" id="ARBA00038437"/>
    </source>
</evidence>
<dbReference type="InterPro" id="IPR027417">
    <property type="entry name" value="P-loop_NTPase"/>
</dbReference>
<dbReference type="GO" id="GO:0042255">
    <property type="term" value="P:ribosome assembly"/>
    <property type="evidence" value="ECO:0007669"/>
    <property type="project" value="UniProtKB-ARBA"/>
</dbReference>
<evidence type="ECO:0000259" key="13">
    <source>
        <dbReference type="PROSITE" id="PS51192"/>
    </source>
</evidence>
<dbReference type="Proteomes" id="UP000199296">
    <property type="component" value="Unassembled WGS sequence"/>
</dbReference>
<dbReference type="EC" id="3.6.4.13" evidence="1"/>
<evidence type="ECO:0000256" key="10">
    <source>
        <dbReference type="PROSITE-ProRule" id="PRU00552"/>
    </source>
</evidence>
<keyword evidence="17" id="KW-1185">Reference proteome</keyword>
<evidence type="ECO:0000256" key="5">
    <source>
        <dbReference type="ARBA" id="ARBA00022806"/>
    </source>
</evidence>
<feature type="compositionally biased region" description="Low complexity" evidence="12">
    <location>
        <begin position="396"/>
        <end position="419"/>
    </location>
</feature>
<dbReference type="Gene3D" id="3.40.50.300">
    <property type="entry name" value="P-loop containing nucleotide triphosphate hydrolases"/>
    <property type="match status" value="2"/>
</dbReference>
<dbReference type="FunFam" id="3.40.50.300:FF:000108">
    <property type="entry name" value="ATP-dependent RNA helicase RhlE"/>
    <property type="match status" value="1"/>
</dbReference>
<feature type="short sequence motif" description="Q motif" evidence="10">
    <location>
        <begin position="1"/>
        <end position="29"/>
    </location>
</feature>
<dbReference type="OrthoDB" id="9785240at2"/>
<evidence type="ECO:0000256" key="8">
    <source>
        <dbReference type="ARBA" id="ARBA00047984"/>
    </source>
</evidence>
<evidence type="ECO:0000256" key="11">
    <source>
        <dbReference type="RuleBase" id="RU000492"/>
    </source>
</evidence>
<feature type="compositionally biased region" description="Polar residues" evidence="12">
    <location>
        <begin position="379"/>
        <end position="389"/>
    </location>
</feature>
<dbReference type="SMART" id="SM00487">
    <property type="entry name" value="DEXDc"/>
    <property type="match status" value="1"/>
</dbReference>
<accession>A0A1G7VFK2</accession>
<evidence type="ECO:0000256" key="12">
    <source>
        <dbReference type="SAM" id="MobiDB-lite"/>
    </source>
</evidence>
<dbReference type="InterPro" id="IPR014001">
    <property type="entry name" value="Helicase_ATP-bd"/>
</dbReference>
<dbReference type="Pfam" id="PF00270">
    <property type="entry name" value="DEAD"/>
    <property type="match status" value="1"/>
</dbReference>
<comment type="catalytic activity">
    <reaction evidence="8">
        <text>ATP + H2O = ADP + phosphate + H(+)</text>
        <dbReference type="Rhea" id="RHEA:13065"/>
        <dbReference type="ChEBI" id="CHEBI:15377"/>
        <dbReference type="ChEBI" id="CHEBI:15378"/>
        <dbReference type="ChEBI" id="CHEBI:30616"/>
        <dbReference type="ChEBI" id="CHEBI:43474"/>
        <dbReference type="ChEBI" id="CHEBI:456216"/>
        <dbReference type="EC" id="3.6.4.13"/>
    </reaction>
</comment>
<organism evidence="16 17">
    <name type="scientific">Psychroflexus sediminis</name>
    <dbReference type="NCBI Taxonomy" id="470826"/>
    <lineage>
        <taxon>Bacteria</taxon>
        <taxon>Pseudomonadati</taxon>
        <taxon>Bacteroidota</taxon>
        <taxon>Flavobacteriia</taxon>
        <taxon>Flavobacteriales</taxon>
        <taxon>Flavobacteriaceae</taxon>
        <taxon>Psychroflexus</taxon>
    </lineage>
</organism>
<dbReference type="PROSITE" id="PS00039">
    <property type="entry name" value="DEAD_ATP_HELICASE"/>
    <property type="match status" value="1"/>
</dbReference>
<dbReference type="SMART" id="SM00490">
    <property type="entry name" value="HELICc"/>
    <property type="match status" value="1"/>
</dbReference>
<dbReference type="STRING" id="470826.SAMN04488027_103280"/>
<feature type="domain" description="Helicase ATP-binding" evidence="13">
    <location>
        <begin position="32"/>
        <end position="206"/>
    </location>
</feature>
<dbReference type="PROSITE" id="PS51194">
    <property type="entry name" value="HELICASE_CTER"/>
    <property type="match status" value="1"/>
</dbReference>
<dbReference type="GO" id="GO:0005829">
    <property type="term" value="C:cytosol"/>
    <property type="evidence" value="ECO:0007669"/>
    <property type="project" value="TreeGrafter"/>
</dbReference>
<evidence type="ECO:0000256" key="9">
    <source>
        <dbReference type="ARBA" id="ARBA00074363"/>
    </source>
</evidence>
<reference evidence="16 17" key="1">
    <citation type="submission" date="2016-10" db="EMBL/GenBank/DDBJ databases">
        <authorList>
            <person name="de Groot N.N."/>
        </authorList>
    </citation>
    <scope>NUCLEOTIDE SEQUENCE [LARGE SCALE GENOMIC DNA]</scope>
    <source>
        <strain evidence="16 17">DSM 19803</strain>
    </source>
</reference>
<sequence length="419" mass="45725">MSFKSLGLSESLVKAVSEQGYDTPTPIQSKAIPPVLEGKDVLASAQTGTGKTAGFTLPLLHTLSQTPPQRNRPIRALILTPTRELAAQVHQNVKDYSKYVDLRSTVIFGGVNQKSQVSTLRNGVDVLIATPGRLIDLNNQGLLSLSKVEILVLDEADRMLDMGFLRDIKKIMGLIPKQRQTLLFSATFSREIRKLANEFLKNPISVESTPENTTVEAIEQQVYRVAKEKKTDLLIKLITEGNWDQVLVFSRTKHGANKLAKKLEAAKIGAAAIHGNKSQGARTKALAGFKSGSVKVLVATDIASRGLDIPLLPHVVNFELPNISEDYVHRIGRTGRAGASGLAVSLVSADETVFLRDIEKLIGSKIPMDILEGFEPDPNASTKPFNPQQRGKKPRSSSNSRPSGNKPRTTRTNSSKSRR</sequence>
<gene>
    <name evidence="16" type="ORF">SAMN04488027_103280</name>
</gene>